<protein>
    <recommendedName>
        <fullName evidence="3">CopG family transcriptional regulator</fullName>
    </recommendedName>
</protein>
<dbReference type="RefSeq" id="WP_069726011.1">
    <property type="nucleotide sequence ID" value="NZ_MDCO01000006.1"/>
</dbReference>
<sequence>MKTTKDYKNISLNLTKKEIDFIDSKRKTPYNTSFASFCLALIREGLEARYKDEYKNYIIEENTTDDVKKVL</sequence>
<dbReference type="Proteomes" id="UP000095247">
    <property type="component" value="Unassembled WGS sequence"/>
</dbReference>
<comment type="caution">
    <text evidence="1">The sequence shown here is derived from an EMBL/GenBank/DDBJ whole genome shotgun (WGS) entry which is preliminary data.</text>
</comment>
<dbReference type="EMBL" id="MDCO01000006">
    <property type="protein sequence ID" value="OEJ15460.1"/>
    <property type="molecule type" value="Genomic_DNA"/>
</dbReference>
<evidence type="ECO:0000313" key="2">
    <source>
        <dbReference type="Proteomes" id="UP000095247"/>
    </source>
</evidence>
<proteinExistence type="predicted"/>
<reference evidence="1 2" key="1">
    <citation type="submission" date="2016-08" db="EMBL/GenBank/DDBJ databases">
        <title>Characterization and recognition of Brachyspira hampsonii sp. nov., a novel intestinal spirochete that is pathogenic to pigs.</title>
        <authorList>
            <person name="Mirajkar N."/>
            <person name="La T."/>
            <person name="Phillips N."/>
            <person name="Hampson D."/>
            <person name="Gebhart C."/>
        </authorList>
    </citation>
    <scope>NUCLEOTIDE SEQUENCE [LARGE SCALE GENOMIC DNA]</scope>
    <source>
        <strain evidence="1 2">P280/1</strain>
    </source>
</reference>
<gene>
    <name evidence="1" type="ORF">BFL38_14320</name>
</gene>
<dbReference type="AlphaFoldDB" id="A0A1E5NH21"/>
<accession>A0A1E5NH21</accession>
<evidence type="ECO:0008006" key="3">
    <source>
        <dbReference type="Google" id="ProtNLM"/>
    </source>
</evidence>
<name>A0A1E5NH21_9SPIR</name>
<organism evidence="1 2">
    <name type="scientific">Brachyspira hampsonii</name>
    <dbReference type="NCBI Taxonomy" id="1287055"/>
    <lineage>
        <taxon>Bacteria</taxon>
        <taxon>Pseudomonadati</taxon>
        <taxon>Spirochaetota</taxon>
        <taxon>Spirochaetia</taxon>
        <taxon>Brachyspirales</taxon>
        <taxon>Brachyspiraceae</taxon>
        <taxon>Brachyspira</taxon>
    </lineage>
</organism>
<evidence type="ECO:0000313" key="1">
    <source>
        <dbReference type="EMBL" id="OEJ15460.1"/>
    </source>
</evidence>